<organism evidence="1 2">
    <name type="scientific">Nitrosospira multiformis</name>
    <dbReference type="NCBI Taxonomy" id="1231"/>
    <lineage>
        <taxon>Bacteria</taxon>
        <taxon>Pseudomonadati</taxon>
        <taxon>Pseudomonadota</taxon>
        <taxon>Betaproteobacteria</taxon>
        <taxon>Nitrosomonadales</taxon>
        <taxon>Nitrosomonadaceae</taxon>
        <taxon>Nitrosospira</taxon>
    </lineage>
</organism>
<dbReference type="AlphaFoldDB" id="A0A2T5I4G2"/>
<proteinExistence type="predicted"/>
<sequence length="215" mass="24198">MIGKILEASFHQPEHQREADAFCAKIIEAIRNHKVFAWDLDKTINALTKTFPLTVLDVLVEQAMDDYGLTIFQDMRSVNRSCPLDIVSDELLISWAARKPNSRYTCLARVVKFLNQGDEDDVGNWSASAEKLIEVAPEPSKVLDVFLNRFGCQGRGSSLAATLVSRIPLIESLVQHSNSEIATWAERNAPSYAAMIERQRATETAEDRARDEKFE</sequence>
<protein>
    <submittedName>
        <fullName evidence="1">Uncharacterized protein</fullName>
    </submittedName>
</protein>
<dbReference type="EMBL" id="QAOK01000041">
    <property type="protein sequence ID" value="PTQ78668.1"/>
    <property type="molecule type" value="Genomic_DNA"/>
</dbReference>
<gene>
    <name evidence="1" type="ORF">C8R21_1412</name>
</gene>
<evidence type="ECO:0000313" key="2">
    <source>
        <dbReference type="Proteomes" id="UP000244152"/>
    </source>
</evidence>
<reference evidence="1 2" key="1">
    <citation type="submission" date="2018-04" db="EMBL/GenBank/DDBJ databases">
        <title>Active sludge and wastewater microbial communities from Klosterneuburg, Austria.</title>
        <authorList>
            <person name="Wagner M."/>
        </authorList>
    </citation>
    <scope>NUCLEOTIDE SEQUENCE [LARGE SCALE GENOMIC DNA]</scope>
    <source>
        <strain evidence="1 2">Nl12</strain>
    </source>
</reference>
<name>A0A2T5I4G2_9PROT</name>
<evidence type="ECO:0000313" key="1">
    <source>
        <dbReference type="EMBL" id="PTQ78668.1"/>
    </source>
</evidence>
<dbReference type="Proteomes" id="UP000244152">
    <property type="component" value="Unassembled WGS sequence"/>
</dbReference>
<accession>A0A2T5I4G2</accession>
<comment type="caution">
    <text evidence="1">The sequence shown here is derived from an EMBL/GenBank/DDBJ whole genome shotgun (WGS) entry which is preliminary data.</text>
</comment>